<keyword evidence="18" id="KW-0594">Phospholipid biosynthesis</keyword>
<organism evidence="25 26">
    <name type="scientific">Neisseria iguanae</name>
    <dbReference type="NCBI Taxonomy" id="90242"/>
    <lineage>
        <taxon>Bacteria</taxon>
        <taxon>Pseudomonadati</taxon>
        <taxon>Pseudomonadota</taxon>
        <taxon>Betaproteobacteria</taxon>
        <taxon>Neisseriales</taxon>
        <taxon>Neisseriaceae</taxon>
        <taxon>Neisseria</taxon>
    </lineage>
</organism>
<evidence type="ECO:0000256" key="11">
    <source>
        <dbReference type="ARBA" id="ARBA00022741"/>
    </source>
</evidence>
<evidence type="ECO:0000256" key="8">
    <source>
        <dbReference type="ARBA" id="ARBA00022679"/>
    </source>
</evidence>
<keyword evidence="14 23" id="KW-0460">Magnesium</keyword>
<dbReference type="PANTHER" id="PTHR34299">
    <property type="entry name" value="DIACYLGLYCEROL KINASE"/>
    <property type="match status" value="1"/>
</dbReference>
<dbReference type="RefSeq" id="WP_106741140.1">
    <property type="nucleotide sequence ID" value="NZ_PXYY01000022.1"/>
</dbReference>
<keyword evidence="10 23" id="KW-0479">Metal-binding</keyword>
<name>A0A2P7U142_9NEIS</name>
<keyword evidence="6" id="KW-0444">Lipid biosynthesis</keyword>
<evidence type="ECO:0000256" key="20">
    <source>
        <dbReference type="PIRSR" id="PIRSR600829-1"/>
    </source>
</evidence>
<accession>A0A2P7U142</accession>
<dbReference type="PANTHER" id="PTHR34299:SF1">
    <property type="entry name" value="DIACYLGLYCEROL KINASE"/>
    <property type="match status" value="1"/>
</dbReference>
<evidence type="ECO:0000256" key="1">
    <source>
        <dbReference type="ARBA" id="ARBA00004429"/>
    </source>
</evidence>
<dbReference type="GO" id="GO:0005524">
    <property type="term" value="F:ATP binding"/>
    <property type="evidence" value="ECO:0007669"/>
    <property type="project" value="UniProtKB-KW"/>
</dbReference>
<evidence type="ECO:0000256" key="16">
    <source>
        <dbReference type="ARBA" id="ARBA00023098"/>
    </source>
</evidence>
<keyword evidence="17 24" id="KW-0472">Membrane</keyword>
<keyword evidence="8 24" id="KW-0808">Transferase</keyword>
<feature type="binding site" evidence="21">
    <location>
        <position position="108"/>
    </location>
    <ligand>
        <name>substrate</name>
    </ligand>
</feature>
<keyword evidence="11 22" id="KW-0547">Nucleotide-binding</keyword>
<keyword evidence="13 22" id="KW-0067">ATP-binding</keyword>
<dbReference type="EC" id="2.7.1.107" evidence="3 24"/>
<comment type="function">
    <text evidence="24">Catalyzes the ATP-dependent phosphorylation of sn-l,2-diacylglycerol (DAG) to phosphatidic acid. Involved in the recycling of diacylglycerol produced as a by-product during membrane-derived oligosaccharide (MDO) biosynthesis.</text>
</comment>
<evidence type="ECO:0000256" key="21">
    <source>
        <dbReference type="PIRSR" id="PIRSR600829-2"/>
    </source>
</evidence>
<comment type="subcellular location">
    <subcellularLocation>
        <location evidence="1 24">Cell inner membrane</location>
        <topology evidence="1 24">Multi-pass membrane protein</topology>
    </subcellularLocation>
</comment>
<evidence type="ECO:0000256" key="19">
    <source>
        <dbReference type="ARBA" id="ARBA00023264"/>
    </source>
</evidence>
<feature type="binding site" evidence="21">
    <location>
        <position position="18"/>
    </location>
    <ligand>
        <name>substrate</name>
    </ligand>
</feature>
<feature type="binding site" evidence="23">
    <location>
        <position position="37"/>
    </location>
    <ligand>
        <name>a divalent metal cation</name>
        <dbReference type="ChEBI" id="CHEBI:60240"/>
    </ligand>
</feature>
<protein>
    <recommendedName>
        <fullName evidence="4 24">Diacylglycerol kinase</fullName>
        <ecNumber evidence="3 24">2.7.1.107</ecNumber>
    </recommendedName>
</protein>
<feature type="binding site" evidence="23">
    <location>
        <position position="86"/>
    </location>
    <ligand>
        <name>a divalent metal cation</name>
        <dbReference type="ChEBI" id="CHEBI:60240"/>
    </ligand>
</feature>
<feature type="binding site" evidence="22">
    <location>
        <position position="25"/>
    </location>
    <ligand>
        <name>ATP</name>
        <dbReference type="ChEBI" id="CHEBI:30616"/>
    </ligand>
</feature>
<evidence type="ECO:0000256" key="17">
    <source>
        <dbReference type="ARBA" id="ARBA00023136"/>
    </source>
</evidence>
<evidence type="ECO:0000256" key="6">
    <source>
        <dbReference type="ARBA" id="ARBA00022516"/>
    </source>
</evidence>
<keyword evidence="15 24" id="KW-1133">Transmembrane helix</keyword>
<evidence type="ECO:0000256" key="13">
    <source>
        <dbReference type="ARBA" id="ARBA00022840"/>
    </source>
</evidence>
<evidence type="ECO:0000256" key="15">
    <source>
        <dbReference type="ARBA" id="ARBA00022989"/>
    </source>
</evidence>
<feature type="binding site" evidence="22">
    <location>
        <position position="37"/>
    </location>
    <ligand>
        <name>ATP</name>
        <dbReference type="ChEBI" id="CHEBI:30616"/>
    </ligand>
</feature>
<keyword evidence="16 24" id="KW-0443">Lipid metabolism</keyword>
<dbReference type="InterPro" id="IPR036945">
    <property type="entry name" value="DAGK_sf"/>
</dbReference>
<keyword evidence="26" id="KW-1185">Reference proteome</keyword>
<evidence type="ECO:0000256" key="22">
    <source>
        <dbReference type="PIRSR" id="PIRSR600829-3"/>
    </source>
</evidence>
<dbReference type="OrthoDB" id="9796011at2"/>
<gene>
    <name evidence="25" type="ORF">C7N83_05160</name>
</gene>
<dbReference type="InterPro" id="IPR000829">
    <property type="entry name" value="DAGK"/>
</dbReference>
<feature type="binding site" evidence="21">
    <location>
        <position position="79"/>
    </location>
    <ligand>
        <name>substrate</name>
    </ligand>
</feature>
<feature type="active site" description="Proton acceptor" evidence="20">
    <location>
        <position position="79"/>
    </location>
</feature>
<evidence type="ECO:0000256" key="10">
    <source>
        <dbReference type="ARBA" id="ARBA00022723"/>
    </source>
</evidence>
<feature type="transmembrane region" description="Helical" evidence="24">
    <location>
        <begin position="43"/>
        <end position="60"/>
    </location>
</feature>
<keyword evidence="12 24" id="KW-0418">Kinase</keyword>
<dbReference type="InterPro" id="IPR033718">
    <property type="entry name" value="DAGK_prok"/>
</dbReference>
<keyword evidence="5" id="KW-1003">Cell membrane</keyword>
<evidence type="ECO:0000313" key="26">
    <source>
        <dbReference type="Proteomes" id="UP000241868"/>
    </source>
</evidence>
<keyword evidence="9 24" id="KW-0812">Transmembrane</keyword>
<comment type="caution">
    <text evidence="25">The sequence shown here is derived from an EMBL/GenBank/DDBJ whole genome shotgun (WGS) entry which is preliminary data.</text>
</comment>
<comment type="similarity">
    <text evidence="2 24">Belongs to the bacterial diacylglycerol kinase family.</text>
</comment>
<feature type="transmembrane region" description="Helical" evidence="24">
    <location>
        <begin position="106"/>
        <end position="127"/>
    </location>
</feature>
<dbReference type="GO" id="GO:0005886">
    <property type="term" value="C:plasma membrane"/>
    <property type="evidence" value="ECO:0007669"/>
    <property type="project" value="UniProtKB-SubCell"/>
</dbReference>
<evidence type="ECO:0000256" key="18">
    <source>
        <dbReference type="ARBA" id="ARBA00023209"/>
    </source>
</evidence>
<reference evidence="25 26" key="1">
    <citation type="submission" date="2018-03" db="EMBL/GenBank/DDBJ databases">
        <title>Neisseria weixii sp. nov., isolated from the intestinal contents of Tibetan Plateau pika (Ochotona curzoniae) in Yushu, Qinghai Province, China.</title>
        <authorList>
            <person name="Gui Z."/>
        </authorList>
    </citation>
    <scope>NUCLEOTIDE SEQUENCE [LARGE SCALE GENOMIC DNA]</scope>
    <source>
        <strain evidence="25 26">ATCC 51483</strain>
    </source>
</reference>
<evidence type="ECO:0000256" key="7">
    <source>
        <dbReference type="ARBA" id="ARBA00022519"/>
    </source>
</evidence>
<dbReference type="GO" id="GO:0004143">
    <property type="term" value="F:ATP-dependent diacylglycerol kinase activity"/>
    <property type="evidence" value="ECO:0007669"/>
    <property type="project" value="UniProtKB-EC"/>
</dbReference>
<feature type="binding site" evidence="22">
    <location>
        <position position="18"/>
    </location>
    <ligand>
        <name>ATP</name>
        <dbReference type="ChEBI" id="CHEBI:30616"/>
    </ligand>
</feature>
<evidence type="ECO:0000256" key="2">
    <source>
        <dbReference type="ARBA" id="ARBA00005967"/>
    </source>
</evidence>
<feature type="binding site" evidence="21">
    <location>
        <position position="65"/>
    </location>
    <ligand>
        <name>substrate</name>
    </ligand>
</feature>
<dbReference type="Proteomes" id="UP000241868">
    <property type="component" value="Unassembled WGS sequence"/>
</dbReference>
<dbReference type="Pfam" id="PF01219">
    <property type="entry name" value="DAGK_prokar"/>
    <property type="match status" value="1"/>
</dbReference>
<evidence type="ECO:0000256" key="12">
    <source>
        <dbReference type="ARBA" id="ARBA00022777"/>
    </source>
</evidence>
<dbReference type="EMBL" id="PXYY01000022">
    <property type="protein sequence ID" value="PSJ80623.1"/>
    <property type="molecule type" value="Genomic_DNA"/>
</dbReference>
<sequence>MKNDSFAATKKSKTGLQRIINAFGYSKDGLKAAYRFESAFRQLVLLNTLLIIAAFFLFNFGPSTRILLTMASFISLITELFNTAIEAAVDHTSTAKHELAKRAKDAGSAAQLLALTLLAFVWMMSLWREYGFNLF</sequence>
<feature type="binding site" evidence="22">
    <location>
        <begin position="104"/>
        <end position="105"/>
    </location>
    <ligand>
        <name>ATP</name>
        <dbReference type="ChEBI" id="CHEBI:30616"/>
    </ligand>
</feature>
<feature type="binding site" evidence="21">
    <location>
        <begin position="122"/>
        <end position="127"/>
    </location>
    <ligand>
        <name>substrate</name>
    </ligand>
</feature>
<feature type="binding site" evidence="22">
    <location>
        <position position="86"/>
    </location>
    <ligand>
        <name>ATP</name>
        <dbReference type="ChEBI" id="CHEBI:30616"/>
    </ligand>
</feature>
<evidence type="ECO:0000256" key="9">
    <source>
        <dbReference type="ARBA" id="ARBA00022692"/>
    </source>
</evidence>
<dbReference type="GO" id="GO:0046872">
    <property type="term" value="F:metal ion binding"/>
    <property type="evidence" value="ECO:0007669"/>
    <property type="project" value="UniProtKB-KW"/>
</dbReference>
<dbReference type="Gene3D" id="1.10.287.3610">
    <property type="match status" value="1"/>
</dbReference>
<evidence type="ECO:0000313" key="25">
    <source>
        <dbReference type="EMBL" id="PSJ80623.1"/>
    </source>
</evidence>
<comment type="cofactor">
    <cofactor evidence="23">
        <name>Mg(2+)</name>
        <dbReference type="ChEBI" id="CHEBI:18420"/>
    </cofactor>
    <text evidence="23">Mn(2+), Zn(2+), Cd(2+) and Co(2+) support activity to lesser extents.</text>
</comment>
<dbReference type="AlphaFoldDB" id="A0A2P7U142"/>
<evidence type="ECO:0000256" key="23">
    <source>
        <dbReference type="PIRSR" id="PIRSR600829-4"/>
    </source>
</evidence>
<evidence type="ECO:0000256" key="4">
    <source>
        <dbReference type="ARBA" id="ARBA00017575"/>
    </source>
</evidence>
<dbReference type="CDD" id="cd14264">
    <property type="entry name" value="DAGK_IM"/>
    <property type="match status" value="1"/>
</dbReference>
<evidence type="ECO:0000256" key="24">
    <source>
        <dbReference type="RuleBase" id="RU363065"/>
    </source>
</evidence>
<proteinExistence type="inferred from homology"/>
<keyword evidence="7 24" id="KW-0997">Cell inner membrane</keyword>
<dbReference type="GO" id="GO:0006654">
    <property type="term" value="P:phosphatidic acid biosynthetic process"/>
    <property type="evidence" value="ECO:0007669"/>
    <property type="project" value="InterPro"/>
</dbReference>
<evidence type="ECO:0000256" key="5">
    <source>
        <dbReference type="ARBA" id="ARBA00022475"/>
    </source>
</evidence>
<evidence type="ECO:0000256" key="3">
    <source>
        <dbReference type="ARBA" id="ARBA00012133"/>
    </source>
</evidence>
<keyword evidence="19 24" id="KW-1208">Phospholipid metabolism</keyword>
<evidence type="ECO:0000256" key="14">
    <source>
        <dbReference type="ARBA" id="ARBA00022842"/>
    </source>
</evidence>
<comment type="catalytic activity">
    <reaction evidence="24">
        <text>a 1,2-diacyl-sn-glycerol + ATP = a 1,2-diacyl-sn-glycero-3-phosphate + ADP + H(+)</text>
        <dbReference type="Rhea" id="RHEA:10272"/>
        <dbReference type="ChEBI" id="CHEBI:15378"/>
        <dbReference type="ChEBI" id="CHEBI:17815"/>
        <dbReference type="ChEBI" id="CHEBI:30616"/>
        <dbReference type="ChEBI" id="CHEBI:58608"/>
        <dbReference type="ChEBI" id="CHEBI:456216"/>
        <dbReference type="EC" id="2.7.1.107"/>
    </reaction>
</comment>
<feature type="transmembrane region" description="Helical" evidence="24">
    <location>
        <begin position="66"/>
        <end position="85"/>
    </location>
</feature>